<keyword evidence="2" id="KW-1185">Reference proteome</keyword>
<evidence type="ECO:0000313" key="2">
    <source>
        <dbReference type="Proteomes" id="UP000887566"/>
    </source>
</evidence>
<sequence length="584" mass="64692">MNRFLPFLFLFGCHMIAAEEAIVDRCTLLCSQFMICRESHASGMSEMPPCVKPMPPCACHPVPEVEPKATIVNQCDTMCHRYLDCLTNQAEGGSDFKTCMKPLPPCQCPSMPAAAPKAYIDLCGTMCMHYATCVEKLAAGKSEGQTCMKPLKPCDCDDKQIQPVPCVHCNEQQRKLPDNPIIHPCDVACERFSRCRAEKSDIPCLMPPGCVCTQPEIPKAVVMPMLPHLCVPCYNYWMCRRTRMGQSPELCDKPQECTCDMHACFVMGICEVDNMPEQLSIKKKIPCMKPDCNPDKDADEPLSIFCNALCNAYKKCLSENQPEGSCFLPPGCKCGETSMIAEEKVEETRPVKECMEPCKFYWECRLGEGHVEKPELACAKPPGCVCGSKPAIAAKAIEDIPREEHCAIEVCGQYWNCQVEKIHQPDKQGPECVKPQGCKCECLDEGVCALKRFMPQQVVQVPKGVQADVTEQCTNEQCADYWMCTWTAMPDDKLACIKPHGCRCSCVDAGICAPTPIPESNHHTVEAGDLRPARTEPIHQLKCAYACAGFSVCLKVNGPDRCRLTPECNCGMQPVLEKHPPMGD</sequence>
<reference evidence="3" key="1">
    <citation type="submission" date="2022-11" db="UniProtKB">
        <authorList>
            <consortium name="WormBaseParasite"/>
        </authorList>
    </citation>
    <scope>IDENTIFICATION</scope>
</reference>
<evidence type="ECO:0000256" key="1">
    <source>
        <dbReference type="SAM" id="SignalP"/>
    </source>
</evidence>
<keyword evidence="1" id="KW-0732">Signal</keyword>
<protein>
    <submittedName>
        <fullName evidence="3">Uncharacterized protein</fullName>
    </submittedName>
</protein>
<proteinExistence type="predicted"/>
<organism evidence="2 3">
    <name type="scientific">Plectus sambesii</name>
    <dbReference type="NCBI Taxonomy" id="2011161"/>
    <lineage>
        <taxon>Eukaryota</taxon>
        <taxon>Metazoa</taxon>
        <taxon>Ecdysozoa</taxon>
        <taxon>Nematoda</taxon>
        <taxon>Chromadorea</taxon>
        <taxon>Plectida</taxon>
        <taxon>Plectina</taxon>
        <taxon>Plectoidea</taxon>
        <taxon>Plectidae</taxon>
        <taxon>Plectus</taxon>
    </lineage>
</organism>
<evidence type="ECO:0000313" key="3">
    <source>
        <dbReference type="WBParaSite" id="PSAMB.scaffold2742size21522.g18925.t1"/>
    </source>
</evidence>
<feature type="signal peptide" evidence="1">
    <location>
        <begin position="1"/>
        <end position="18"/>
    </location>
</feature>
<dbReference type="AlphaFoldDB" id="A0A914VY15"/>
<feature type="chain" id="PRO_5037848352" evidence="1">
    <location>
        <begin position="19"/>
        <end position="584"/>
    </location>
</feature>
<name>A0A914VY15_9BILA</name>
<dbReference type="Proteomes" id="UP000887566">
    <property type="component" value="Unplaced"/>
</dbReference>
<dbReference type="WBParaSite" id="PSAMB.scaffold2742size21522.g18925.t1">
    <property type="protein sequence ID" value="PSAMB.scaffold2742size21522.g18925.t1"/>
    <property type="gene ID" value="PSAMB.scaffold2742size21522.g18925"/>
</dbReference>
<accession>A0A914VY15</accession>